<evidence type="ECO:0000313" key="2">
    <source>
        <dbReference type="EMBL" id="GAN54725.1"/>
    </source>
</evidence>
<accession>A0A0D6MMS6</accession>
<evidence type="ECO:0000259" key="1">
    <source>
        <dbReference type="Pfam" id="PF01370"/>
    </source>
</evidence>
<protein>
    <submittedName>
        <fullName evidence="2">Epimerase/dehydratase</fullName>
    </submittedName>
</protein>
<dbReference type="Pfam" id="PF01370">
    <property type="entry name" value="Epimerase"/>
    <property type="match status" value="1"/>
</dbReference>
<dbReference type="GO" id="GO:0004029">
    <property type="term" value="F:aldehyde dehydrogenase (NAD+) activity"/>
    <property type="evidence" value="ECO:0007669"/>
    <property type="project" value="TreeGrafter"/>
</dbReference>
<dbReference type="AlphaFoldDB" id="A0A0D6MMS6"/>
<dbReference type="Proteomes" id="UP000032679">
    <property type="component" value="Unassembled WGS sequence"/>
</dbReference>
<organism evidence="2 3">
    <name type="scientific">Tanticharoenia sakaeratensis NBRC 103193</name>
    <dbReference type="NCBI Taxonomy" id="1231623"/>
    <lineage>
        <taxon>Bacteria</taxon>
        <taxon>Pseudomonadati</taxon>
        <taxon>Pseudomonadota</taxon>
        <taxon>Alphaproteobacteria</taxon>
        <taxon>Acetobacterales</taxon>
        <taxon>Acetobacteraceae</taxon>
        <taxon>Tanticharoenia</taxon>
    </lineage>
</organism>
<dbReference type="InterPro" id="IPR001509">
    <property type="entry name" value="Epimerase_deHydtase"/>
</dbReference>
<dbReference type="GO" id="GO:0005737">
    <property type="term" value="C:cytoplasm"/>
    <property type="evidence" value="ECO:0007669"/>
    <property type="project" value="TreeGrafter"/>
</dbReference>
<dbReference type="OrthoDB" id="9787292at2"/>
<dbReference type="PANTHER" id="PTHR48079">
    <property type="entry name" value="PROTEIN YEEZ"/>
    <property type="match status" value="1"/>
</dbReference>
<keyword evidence="3" id="KW-1185">Reference proteome</keyword>
<proteinExistence type="predicted"/>
<sequence length="293" mass="30618">MRILVTGATGFVGSAVVSELLAARHDVVGMARSDAGARALQDAGAQVLRCELTDLEGLRRGADASDGVIHTAFIHDFANFAQSCAIDRAAIEAMGAALAGSARPLVVSSGTGLLAPGGIATEETVKPEGSPIPRMSEEAALEADGVRGVVVRLPPSVHGAGDHGFVPILIRIAREKGFAAYIGEGGNHWPAVHRTDAAQVYRRALERGVGGMRYHATAEEGVPFRDIATAIGRGLNVPVRAISPEEASDYFGWFALFAGIDNRASSAWTREVLEWTPSGPGLIADIDHAGYFG</sequence>
<dbReference type="PANTHER" id="PTHR48079:SF6">
    <property type="entry name" value="NAD(P)-BINDING DOMAIN-CONTAINING PROTEIN-RELATED"/>
    <property type="match status" value="1"/>
</dbReference>
<dbReference type="InterPro" id="IPR051783">
    <property type="entry name" value="NAD(P)-dependent_oxidoreduct"/>
</dbReference>
<dbReference type="STRING" id="1231623.Tasa_028_092"/>
<dbReference type="InterPro" id="IPR036291">
    <property type="entry name" value="NAD(P)-bd_dom_sf"/>
</dbReference>
<dbReference type="CDD" id="cd05262">
    <property type="entry name" value="SDR_a7"/>
    <property type="match status" value="1"/>
</dbReference>
<dbReference type="SUPFAM" id="SSF51735">
    <property type="entry name" value="NAD(P)-binding Rossmann-fold domains"/>
    <property type="match status" value="1"/>
</dbReference>
<gene>
    <name evidence="2" type="ORF">Tasa_028_092</name>
</gene>
<evidence type="ECO:0000313" key="3">
    <source>
        <dbReference type="Proteomes" id="UP000032679"/>
    </source>
</evidence>
<dbReference type="Gene3D" id="3.40.50.720">
    <property type="entry name" value="NAD(P)-binding Rossmann-like Domain"/>
    <property type="match status" value="1"/>
</dbReference>
<comment type="caution">
    <text evidence="2">The sequence shown here is derived from an EMBL/GenBank/DDBJ whole genome shotgun (WGS) entry which is preliminary data.</text>
</comment>
<dbReference type="EMBL" id="BALE01000028">
    <property type="protein sequence ID" value="GAN54725.1"/>
    <property type="molecule type" value="Genomic_DNA"/>
</dbReference>
<feature type="domain" description="NAD-dependent epimerase/dehydratase" evidence="1">
    <location>
        <begin position="3"/>
        <end position="209"/>
    </location>
</feature>
<reference evidence="2 3" key="1">
    <citation type="submission" date="2012-10" db="EMBL/GenBank/DDBJ databases">
        <title>Genome sequencing of Tanticharoenia sakaeratensis NBRC 103193.</title>
        <authorList>
            <person name="Azuma Y."/>
            <person name="Hadano H."/>
            <person name="Hirakawa H."/>
            <person name="Matsushita K."/>
        </authorList>
    </citation>
    <scope>NUCLEOTIDE SEQUENCE [LARGE SCALE GENOMIC DNA]</scope>
    <source>
        <strain evidence="2 3">NBRC 103193</strain>
    </source>
</reference>
<dbReference type="RefSeq" id="WP_048849258.1">
    <property type="nucleotide sequence ID" value="NZ_BALE01000028.1"/>
</dbReference>
<name>A0A0D6MMS6_9PROT</name>